<name>A0A1G9LUS7_9FIRM</name>
<protein>
    <recommendedName>
        <fullName evidence="3">Trypsin-like peptidase domain-containing protein</fullName>
    </recommendedName>
</protein>
<dbReference type="InterPro" id="IPR009003">
    <property type="entry name" value="Peptidase_S1_PA"/>
</dbReference>
<evidence type="ECO:0008006" key="3">
    <source>
        <dbReference type="Google" id="ProtNLM"/>
    </source>
</evidence>
<gene>
    <name evidence="1" type="ORF">SAMN04488502_101474</name>
</gene>
<evidence type="ECO:0000313" key="2">
    <source>
        <dbReference type="Proteomes" id="UP000214880"/>
    </source>
</evidence>
<dbReference type="InterPro" id="IPR043504">
    <property type="entry name" value="Peptidase_S1_PA_chymotrypsin"/>
</dbReference>
<keyword evidence="2" id="KW-1185">Reference proteome</keyword>
<reference evidence="1 2" key="1">
    <citation type="submission" date="2016-10" db="EMBL/GenBank/DDBJ databases">
        <authorList>
            <person name="de Groot N.N."/>
        </authorList>
    </citation>
    <scope>NUCLEOTIDE SEQUENCE [LARGE SCALE GENOMIC DNA]</scope>
    <source>
        <strain evidence="1 2">DSM 1736</strain>
    </source>
</reference>
<sequence>MKKGNVHPLYNDVCQFDNVIGLGHGHKWIRGINTRQEAVVILVRKKMNRHSLSRSALVPGKLDGMVTDIIEVGDICLHTERKKLLRPAPPGVSIGHYKVSAGTFGAVVRDRNSNELFILSNNHVLANLTDGKDERSRPGDLVLQPGSFDNMAGANNSIATLKKFIPVYRELNRSECNIAHIFEKLINKMINTFKPQYRIQVLRNNEQVNLVDCAIAAPVHSEDISPEILEIGAIAGIKEASLGLQVKKSGRSSGVTHSIVLATDVSMKVNISRQESAVFADQILAGPMSMPGDSGSVILTEDNYAVGLLFAGSEQATMFNRITNVLDALNVDLILDK</sequence>
<organism evidence="1 2">
    <name type="scientific">Dendrosporobacter quercicolus</name>
    <dbReference type="NCBI Taxonomy" id="146817"/>
    <lineage>
        <taxon>Bacteria</taxon>
        <taxon>Bacillati</taxon>
        <taxon>Bacillota</taxon>
        <taxon>Negativicutes</taxon>
        <taxon>Selenomonadales</taxon>
        <taxon>Sporomusaceae</taxon>
        <taxon>Dendrosporobacter</taxon>
    </lineage>
</organism>
<dbReference type="RefSeq" id="WP_092067899.1">
    <property type="nucleotide sequence ID" value="NZ_FNHB01000001.1"/>
</dbReference>
<proteinExistence type="predicted"/>
<dbReference type="OrthoDB" id="104542at2"/>
<dbReference type="Gene3D" id="2.40.10.10">
    <property type="entry name" value="Trypsin-like serine proteases"/>
    <property type="match status" value="1"/>
</dbReference>
<dbReference type="AlphaFoldDB" id="A0A1G9LUS7"/>
<dbReference type="SUPFAM" id="SSF50494">
    <property type="entry name" value="Trypsin-like serine proteases"/>
    <property type="match status" value="1"/>
</dbReference>
<accession>A0A1G9LUS7</accession>
<dbReference type="EMBL" id="FNHB01000001">
    <property type="protein sequence ID" value="SDL65688.1"/>
    <property type="molecule type" value="Genomic_DNA"/>
</dbReference>
<evidence type="ECO:0000313" key="1">
    <source>
        <dbReference type="EMBL" id="SDL65688.1"/>
    </source>
</evidence>
<dbReference type="STRING" id="146817.SAMN04488502_101474"/>
<dbReference type="Proteomes" id="UP000214880">
    <property type="component" value="Unassembled WGS sequence"/>
</dbReference>